<gene>
    <name evidence="1" type="ORF">P171DRAFT_427975</name>
</gene>
<organism evidence="1 2">
    <name type="scientific">Karstenula rhodostoma CBS 690.94</name>
    <dbReference type="NCBI Taxonomy" id="1392251"/>
    <lineage>
        <taxon>Eukaryota</taxon>
        <taxon>Fungi</taxon>
        <taxon>Dikarya</taxon>
        <taxon>Ascomycota</taxon>
        <taxon>Pezizomycotina</taxon>
        <taxon>Dothideomycetes</taxon>
        <taxon>Pleosporomycetidae</taxon>
        <taxon>Pleosporales</taxon>
        <taxon>Massarineae</taxon>
        <taxon>Didymosphaeriaceae</taxon>
        <taxon>Karstenula</taxon>
    </lineage>
</organism>
<sequence>MGTGSYVGNRARPPYNPAHAYPASPMEGVMVRDPFAQPSSVPPGYLHSTPTARQITPSSLGTTTHVDSSFYTHHQPTVVYPASAFNEVMTRDPYAQPPSAFSGHHHLNLQPPSALPGYHHRSSNSRHFTPSYMGTAANGGGSGHMFNDPTTVYSHFAARETPFDPRWSNDRDPFGSFVAGALPLGDLDWEEGIYDPGQ</sequence>
<evidence type="ECO:0000313" key="1">
    <source>
        <dbReference type="EMBL" id="KAF2449841.1"/>
    </source>
</evidence>
<dbReference type="Proteomes" id="UP000799764">
    <property type="component" value="Unassembled WGS sequence"/>
</dbReference>
<comment type="caution">
    <text evidence="1">The sequence shown here is derived from an EMBL/GenBank/DDBJ whole genome shotgun (WGS) entry which is preliminary data.</text>
</comment>
<protein>
    <submittedName>
        <fullName evidence="1">Uncharacterized protein</fullName>
    </submittedName>
</protein>
<proteinExistence type="predicted"/>
<name>A0A9P4UGR1_9PLEO</name>
<evidence type="ECO:0000313" key="2">
    <source>
        <dbReference type="Proteomes" id="UP000799764"/>
    </source>
</evidence>
<accession>A0A9P4UGR1</accession>
<keyword evidence="2" id="KW-1185">Reference proteome</keyword>
<dbReference type="AlphaFoldDB" id="A0A9P4UGR1"/>
<reference evidence="1" key="1">
    <citation type="journal article" date="2020" name="Stud. Mycol.">
        <title>101 Dothideomycetes genomes: a test case for predicting lifestyles and emergence of pathogens.</title>
        <authorList>
            <person name="Haridas S."/>
            <person name="Albert R."/>
            <person name="Binder M."/>
            <person name="Bloem J."/>
            <person name="Labutti K."/>
            <person name="Salamov A."/>
            <person name="Andreopoulos B."/>
            <person name="Baker S."/>
            <person name="Barry K."/>
            <person name="Bills G."/>
            <person name="Bluhm B."/>
            <person name="Cannon C."/>
            <person name="Castanera R."/>
            <person name="Culley D."/>
            <person name="Daum C."/>
            <person name="Ezra D."/>
            <person name="Gonzalez J."/>
            <person name="Henrissat B."/>
            <person name="Kuo A."/>
            <person name="Liang C."/>
            <person name="Lipzen A."/>
            <person name="Lutzoni F."/>
            <person name="Magnuson J."/>
            <person name="Mondo S."/>
            <person name="Nolan M."/>
            <person name="Ohm R."/>
            <person name="Pangilinan J."/>
            <person name="Park H.-J."/>
            <person name="Ramirez L."/>
            <person name="Alfaro M."/>
            <person name="Sun H."/>
            <person name="Tritt A."/>
            <person name="Yoshinaga Y."/>
            <person name="Zwiers L.-H."/>
            <person name="Turgeon B."/>
            <person name="Goodwin S."/>
            <person name="Spatafora J."/>
            <person name="Crous P."/>
            <person name="Grigoriev I."/>
        </authorList>
    </citation>
    <scope>NUCLEOTIDE SEQUENCE</scope>
    <source>
        <strain evidence="1">CBS 690.94</strain>
    </source>
</reference>
<dbReference type="EMBL" id="MU001494">
    <property type="protein sequence ID" value="KAF2449841.1"/>
    <property type="molecule type" value="Genomic_DNA"/>
</dbReference>